<evidence type="ECO:0000256" key="2">
    <source>
        <dbReference type="ARBA" id="ARBA00009410"/>
    </source>
</evidence>
<keyword evidence="7" id="KW-1185">Reference proteome</keyword>
<gene>
    <name evidence="6" type="ORF">RM697_13080</name>
</gene>
<dbReference type="RefSeq" id="WP_311428350.1">
    <property type="nucleotide sequence ID" value="NZ_JAVRIA010000010.1"/>
</dbReference>
<evidence type="ECO:0000256" key="1">
    <source>
        <dbReference type="ARBA" id="ARBA00001974"/>
    </source>
</evidence>
<evidence type="ECO:0000313" key="7">
    <source>
        <dbReference type="Proteomes" id="UP001259492"/>
    </source>
</evidence>
<feature type="domain" description="FAD dependent oxidoreductase" evidence="5">
    <location>
        <begin position="5"/>
        <end position="326"/>
    </location>
</feature>
<organism evidence="6 7">
    <name type="scientific">Microcosmobacter mediterraneus</name>
    <dbReference type="NCBI Taxonomy" id="3075607"/>
    <lineage>
        <taxon>Bacteria</taxon>
        <taxon>Pseudomonadati</taxon>
        <taxon>Bacteroidota</taxon>
        <taxon>Flavobacteriia</taxon>
        <taxon>Flavobacteriales</taxon>
        <taxon>Flavobacteriaceae</taxon>
        <taxon>Microcosmobacter</taxon>
    </lineage>
</organism>
<dbReference type="Pfam" id="PF01266">
    <property type="entry name" value="DAO"/>
    <property type="match status" value="1"/>
</dbReference>
<comment type="similarity">
    <text evidence="2">Belongs to the DadA oxidoreductase family.</text>
</comment>
<protein>
    <submittedName>
        <fullName evidence="6">FAD-binding oxidoreductase</fullName>
        <ecNumber evidence="6">1.-.-.-</ecNumber>
    </submittedName>
</protein>
<dbReference type="GO" id="GO:0016491">
    <property type="term" value="F:oxidoreductase activity"/>
    <property type="evidence" value="ECO:0007669"/>
    <property type="project" value="UniProtKB-KW"/>
</dbReference>
<evidence type="ECO:0000313" key="6">
    <source>
        <dbReference type="EMBL" id="MDT0559586.1"/>
    </source>
</evidence>
<dbReference type="InterPro" id="IPR036188">
    <property type="entry name" value="FAD/NAD-bd_sf"/>
</dbReference>
<sequence>MKHVDYIIVGCGLAGIAFCEELRALGKTFCVFDNNSQQSSLVAAGLYNPVILKRFTKVWKSKEQLALLDFYYTRLEKLLDVKLDYKFPILRKFSSVEEQNLWFQATDKPGLEPYLSLDIKKNTNPNIEANFGFGTVKSTGRIETSRLIYHYKKYLKSINVLIEETFDYSVLVSEETSVIYKDYTSKHIVFAEGFGIRNNPFFNHLPLYGTKGEVLTIKAPKLQLDYAIKSSVFIIPEGNDTYRVGSTYNRDDKTNKPTVAGKKELVSKLETLMTCEYEIIDHKAGVRPTVKDRRPLIGRHHQHQSIYLLNGLGSRGVMVSPYISKQLYAFIEHNEPLNPEINCNRFNP</sequence>
<dbReference type="SUPFAM" id="SSF51971">
    <property type="entry name" value="Nucleotide-binding domain"/>
    <property type="match status" value="1"/>
</dbReference>
<dbReference type="Proteomes" id="UP001259492">
    <property type="component" value="Unassembled WGS sequence"/>
</dbReference>
<evidence type="ECO:0000256" key="4">
    <source>
        <dbReference type="ARBA" id="ARBA00023002"/>
    </source>
</evidence>
<accession>A0ABU2YNX1</accession>
<keyword evidence="4 6" id="KW-0560">Oxidoreductase</keyword>
<evidence type="ECO:0000256" key="3">
    <source>
        <dbReference type="ARBA" id="ARBA00022630"/>
    </source>
</evidence>
<dbReference type="Gene3D" id="3.50.50.60">
    <property type="entry name" value="FAD/NAD(P)-binding domain"/>
    <property type="match status" value="1"/>
</dbReference>
<name>A0ABU2YNX1_9FLAO</name>
<comment type="cofactor">
    <cofactor evidence="1">
        <name>FAD</name>
        <dbReference type="ChEBI" id="CHEBI:57692"/>
    </cofactor>
</comment>
<dbReference type="Gene3D" id="3.30.9.10">
    <property type="entry name" value="D-Amino Acid Oxidase, subunit A, domain 2"/>
    <property type="match status" value="1"/>
</dbReference>
<keyword evidence="3" id="KW-0285">Flavoprotein</keyword>
<dbReference type="EMBL" id="JAVRIA010000010">
    <property type="protein sequence ID" value="MDT0559586.1"/>
    <property type="molecule type" value="Genomic_DNA"/>
</dbReference>
<dbReference type="SUPFAM" id="SSF54373">
    <property type="entry name" value="FAD-linked reductases, C-terminal domain"/>
    <property type="match status" value="1"/>
</dbReference>
<proteinExistence type="inferred from homology"/>
<dbReference type="InterPro" id="IPR006076">
    <property type="entry name" value="FAD-dep_OxRdtase"/>
</dbReference>
<comment type="caution">
    <text evidence="6">The sequence shown here is derived from an EMBL/GenBank/DDBJ whole genome shotgun (WGS) entry which is preliminary data.</text>
</comment>
<evidence type="ECO:0000259" key="5">
    <source>
        <dbReference type="Pfam" id="PF01266"/>
    </source>
</evidence>
<reference evidence="6 7" key="1">
    <citation type="submission" date="2023-09" db="EMBL/GenBank/DDBJ databases">
        <authorList>
            <person name="Rey-Velasco X."/>
        </authorList>
    </citation>
    <scope>NUCLEOTIDE SEQUENCE [LARGE SCALE GENOMIC DNA]</scope>
    <source>
        <strain evidence="6 7">W332</strain>
    </source>
</reference>
<dbReference type="EC" id="1.-.-.-" evidence="6"/>
<dbReference type="PANTHER" id="PTHR13847:SF286">
    <property type="entry name" value="D-AMINO ACID DEHYDROGENASE"/>
    <property type="match status" value="1"/>
</dbReference>
<dbReference type="PANTHER" id="PTHR13847">
    <property type="entry name" value="SARCOSINE DEHYDROGENASE-RELATED"/>
    <property type="match status" value="1"/>
</dbReference>